<gene>
    <name evidence="10" type="ORF">GCM10007108_05240</name>
</gene>
<proteinExistence type="predicted"/>
<comment type="catalytic activity">
    <reaction evidence="1">
        <text>(7,8-dihydropterin-6-yl)methyl diphosphate + 4-aminobenzoate = 7,8-dihydropteroate + diphosphate</text>
        <dbReference type="Rhea" id="RHEA:19949"/>
        <dbReference type="ChEBI" id="CHEBI:17836"/>
        <dbReference type="ChEBI" id="CHEBI:17839"/>
        <dbReference type="ChEBI" id="CHEBI:33019"/>
        <dbReference type="ChEBI" id="CHEBI:72950"/>
        <dbReference type="EC" id="2.5.1.15"/>
    </reaction>
</comment>
<dbReference type="InterPro" id="IPR000489">
    <property type="entry name" value="Pterin-binding_dom"/>
</dbReference>
<keyword evidence="8" id="KW-0289">Folate biosynthesis</keyword>
<dbReference type="GO" id="GO:0004156">
    <property type="term" value="F:dihydropteroate synthase activity"/>
    <property type="evidence" value="ECO:0007669"/>
    <property type="project" value="UniProtKB-EC"/>
</dbReference>
<accession>A0AA37F909</accession>
<dbReference type="InterPro" id="IPR045031">
    <property type="entry name" value="DHP_synth-like"/>
</dbReference>
<evidence type="ECO:0000256" key="2">
    <source>
        <dbReference type="ARBA" id="ARBA00001946"/>
    </source>
</evidence>
<dbReference type="InterPro" id="IPR006390">
    <property type="entry name" value="DHP_synth_dom"/>
</dbReference>
<dbReference type="AlphaFoldDB" id="A0AA37F909"/>
<dbReference type="GO" id="GO:0046872">
    <property type="term" value="F:metal ion binding"/>
    <property type="evidence" value="ECO:0007669"/>
    <property type="project" value="UniProtKB-KW"/>
</dbReference>
<name>A0AA37F909_9ARCH</name>
<evidence type="ECO:0000256" key="4">
    <source>
        <dbReference type="ARBA" id="ARBA00012458"/>
    </source>
</evidence>
<organism evidence="10 11">
    <name type="scientific">Thermogymnomonas acidicola</name>
    <dbReference type="NCBI Taxonomy" id="399579"/>
    <lineage>
        <taxon>Archaea</taxon>
        <taxon>Methanobacteriati</taxon>
        <taxon>Thermoplasmatota</taxon>
        <taxon>Thermoplasmata</taxon>
        <taxon>Thermoplasmatales</taxon>
        <taxon>Thermogymnomonas</taxon>
    </lineage>
</organism>
<dbReference type="RefSeq" id="WP_188680071.1">
    <property type="nucleotide sequence ID" value="NZ_BMNY01000001.1"/>
</dbReference>
<keyword evidence="7" id="KW-0460">Magnesium</keyword>
<evidence type="ECO:0000313" key="10">
    <source>
        <dbReference type="EMBL" id="GGM70116.1"/>
    </source>
</evidence>
<evidence type="ECO:0000256" key="8">
    <source>
        <dbReference type="ARBA" id="ARBA00022909"/>
    </source>
</evidence>
<dbReference type="EMBL" id="BMNY01000001">
    <property type="protein sequence ID" value="GGM70116.1"/>
    <property type="molecule type" value="Genomic_DNA"/>
</dbReference>
<dbReference type="Pfam" id="PF00809">
    <property type="entry name" value="Pterin_bind"/>
    <property type="match status" value="1"/>
</dbReference>
<reference evidence="10" key="2">
    <citation type="submission" date="2022-09" db="EMBL/GenBank/DDBJ databases">
        <authorList>
            <person name="Sun Q."/>
            <person name="Ohkuma M."/>
        </authorList>
    </citation>
    <scope>NUCLEOTIDE SEQUENCE</scope>
    <source>
        <strain evidence="10">JCM 13583</strain>
    </source>
</reference>
<comment type="pathway">
    <text evidence="3">Cofactor biosynthesis; tetrahydrofolate biosynthesis; 7,8-dihydrofolate from 2-amino-4-hydroxy-6-hydroxymethyl-7,8-dihydropteridine diphosphate and 4-aminobenzoate: step 1/2.</text>
</comment>
<evidence type="ECO:0000256" key="7">
    <source>
        <dbReference type="ARBA" id="ARBA00022842"/>
    </source>
</evidence>
<dbReference type="Proteomes" id="UP000632195">
    <property type="component" value="Unassembled WGS sequence"/>
</dbReference>
<dbReference type="CDD" id="cd00739">
    <property type="entry name" value="DHPS"/>
    <property type="match status" value="1"/>
</dbReference>
<feature type="domain" description="Pterin-binding" evidence="9">
    <location>
        <begin position="93"/>
        <end position="342"/>
    </location>
</feature>
<dbReference type="EC" id="2.5.1.15" evidence="4"/>
<reference evidence="10" key="1">
    <citation type="journal article" date="2014" name="Int. J. Syst. Evol. Microbiol.">
        <title>Complete genome sequence of Corynebacterium casei LMG S-19264T (=DSM 44701T), isolated from a smear-ripened cheese.</title>
        <authorList>
            <consortium name="US DOE Joint Genome Institute (JGI-PGF)"/>
            <person name="Walter F."/>
            <person name="Albersmeier A."/>
            <person name="Kalinowski J."/>
            <person name="Ruckert C."/>
        </authorList>
    </citation>
    <scope>NUCLEOTIDE SEQUENCE</scope>
    <source>
        <strain evidence="10">JCM 13583</strain>
    </source>
</reference>
<dbReference type="PANTHER" id="PTHR20941:SF1">
    <property type="entry name" value="FOLIC ACID SYNTHESIS PROTEIN FOL1"/>
    <property type="match status" value="1"/>
</dbReference>
<comment type="caution">
    <text evidence="10">The sequence shown here is derived from an EMBL/GenBank/DDBJ whole genome shotgun (WGS) entry which is preliminary data.</text>
</comment>
<dbReference type="SUPFAM" id="SSF51717">
    <property type="entry name" value="Dihydropteroate synthetase-like"/>
    <property type="match status" value="1"/>
</dbReference>
<comment type="cofactor">
    <cofactor evidence="2">
        <name>Mg(2+)</name>
        <dbReference type="ChEBI" id="CHEBI:18420"/>
    </cofactor>
</comment>
<protein>
    <recommendedName>
        <fullName evidence="4">dihydropteroate synthase</fullName>
        <ecNumber evidence="4">2.5.1.15</ecNumber>
    </recommendedName>
</protein>
<keyword evidence="5" id="KW-0808">Transferase</keyword>
<dbReference type="Gene3D" id="3.20.20.20">
    <property type="entry name" value="Dihydropteroate synthase-like"/>
    <property type="match status" value="1"/>
</dbReference>
<evidence type="ECO:0000256" key="5">
    <source>
        <dbReference type="ARBA" id="ARBA00022679"/>
    </source>
</evidence>
<dbReference type="GO" id="GO:0046656">
    <property type="term" value="P:folic acid biosynthetic process"/>
    <property type="evidence" value="ECO:0007669"/>
    <property type="project" value="UniProtKB-KW"/>
</dbReference>
<dbReference type="GO" id="GO:0005829">
    <property type="term" value="C:cytosol"/>
    <property type="evidence" value="ECO:0007669"/>
    <property type="project" value="TreeGrafter"/>
</dbReference>
<evidence type="ECO:0000256" key="6">
    <source>
        <dbReference type="ARBA" id="ARBA00022723"/>
    </source>
</evidence>
<sequence>MAVLAAFPARSRFRGDGSRDASVEVYSDREMRIDGVELLERFQEKGRDVWHYVTRGPAQDVRSLLIELSQYGEATRAVVDRMLKDLSKPLEVPMVMGIINATPDSFYEGSRVGSEPVKKIEEMLDQKPDIIDVGGESTRPGSDPVPPKEEIKRLRPVVEYLTEVSDIPVSIDTRNPETLEDMLRYDIDYVNDITGFTNEAMLSLTTSADLKCIVMHMRGDPKTMQSMTDYRDVVYEVASFLQAQARKIIEVGAEPESIVVDPGLGFAKDSVQNMVLISNMECFRFGFPLLVGASRKTFIGRITGRDVNDRLPGTIASSIFLMEKGVDILRVHDVRENRDALRMYLAMKHFREEAS</sequence>
<dbReference type="PANTHER" id="PTHR20941">
    <property type="entry name" value="FOLATE SYNTHESIS PROTEINS"/>
    <property type="match status" value="1"/>
</dbReference>
<evidence type="ECO:0000256" key="3">
    <source>
        <dbReference type="ARBA" id="ARBA00004763"/>
    </source>
</evidence>
<evidence type="ECO:0000313" key="11">
    <source>
        <dbReference type="Proteomes" id="UP000632195"/>
    </source>
</evidence>
<dbReference type="InterPro" id="IPR011005">
    <property type="entry name" value="Dihydropteroate_synth-like_sf"/>
</dbReference>
<dbReference type="GO" id="GO:0046654">
    <property type="term" value="P:tetrahydrofolate biosynthetic process"/>
    <property type="evidence" value="ECO:0007669"/>
    <property type="project" value="TreeGrafter"/>
</dbReference>
<keyword evidence="6" id="KW-0479">Metal-binding</keyword>
<dbReference type="PROSITE" id="PS50972">
    <property type="entry name" value="PTERIN_BINDING"/>
    <property type="match status" value="1"/>
</dbReference>
<evidence type="ECO:0000259" key="9">
    <source>
        <dbReference type="PROSITE" id="PS50972"/>
    </source>
</evidence>
<keyword evidence="11" id="KW-1185">Reference proteome</keyword>
<evidence type="ECO:0000256" key="1">
    <source>
        <dbReference type="ARBA" id="ARBA00000012"/>
    </source>
</evidence>
<dbReference type="NCBIfam" id="TIGR01496">
    <property type="entry name" value="DHPS"/>
    <property type="match status" value="1"/>
</dbReference>